<organism evidence="4 5">
    <name type="scientific">Armillaria gallica</name>
    <name type="common">Bulbous honey fungus</name>
    <name type="synonym">Armillaria bulbosa</name>
    <dbReference type="NCBI Taxonomy" id="47427"/>
    <lineage>
        <taxon>Eukaryota</taxon>
        <taxon>Fungi</taxon>
        <taxon>Dikarya</taxon>
        <taxon>Basidiomycota</taxon>
        <taxon>Agaricomycotina</taxon>
        <taxon>Agaricomycetes</taxon>
        <taxon>Agaricomycetidae</taxon>
        <taxon>Agaricales</taxon>
        <taxon>Marasmiineae</taxon>
        <taxon>Physalacriaceae</taxon>
        <taxon>Armillaria</taxon>
    </lineage>
</organism>
<name>A0A2H3CT58_ARMGA</name>
<dbReference type="GO" id="GO:0004197">
    <property type="term" value="F:cysteine-type endopeptidase activity"/>
    <property type="evidence" value="ECO:0007669"/>
    <property type="project" value="InterPro"/>
</dbReference>
<dbReference type="PANTHER" id="PTHR48104">
    <property type="entry name" value="METACASPASE-4"/>
    <property type="match status" value="1"/>
</dbReference>
<feature type="compositionally biased region" description="Basic and acidic residues" evidence="2">
    <location>
        <begin position="74"/>
        <end position="89"/>
    </location>
</feature>
<evidence type="ECO:0000313" key="5">
    <source>
        <dbReference type="Proteomes" id="UP000217790"/>
    </source>
</evidence>
<evidence type="ECO:0000256" key="1">
    <source>
        <dbReference type="ARBA" id="ARBA00009005"/>
    </source>
</evidence>
<dbReference type="OrthoDB" id="3223806at2759"/>
<sequence length="447" mass="50040">MVNAEPGSLKKFVSDALKGSASTVVVSYRLQLPVFHYTHTQSPETSSRTIGDTEVLVNDRYEKLEDVTQNAEIHSSDKPLKERPLDRRNGPNISPCHIRILLERAARSLQALLSEHVLPFPRMPDYKSKSWQLSNIIQDGTVPRISACRLYAVLIGIDAYKSYPLRGCVSDALAMRQYLTDDLHVPKERIQCLLGPGGNSHADSSIPSRRNIISALLDLAHNSQIEADDCIIIYFSGHGTSYQCAQCHGSILTGEKPERACLKSLCPIEALCPIDREALDTDDTPVPDISDREFNSIIAQISRAKGNRITVILDCCHSANLNRSFPEEGARAIPPLPRASFDKMLLVADQNMQQFPHYLSINDEDWFPNMDSHVILAPCREYQLTNERRGTSGFHGVFTQCLLDTLRSGRMGKDATYTDLIDDLPWSDFQTPVVAGKRKNTCLWYQN</sequence>
<dbReference type="Gene3D" id="3.40.50.1460">
    <property type="match status" value="1"/>
</dbReference>
<dbReference type="InParanoid" id="A0A2H3CT58"/>
<evidence type="ECO:0000259" key="3">
    <source>
        <dbReference type="Pfam" id="PF00656"/>
    </source>
</evidence>
<dbReference type="Proteomes" id="UP000217790">
    <property type="component" value="Unassembled WGS sequence"/>
</dbReference>
<dbReference type="PANTHER" id="PTHR48104:SF30">
    <property type="entry name" value="METACASPASE-1"/>
    <property type="match status" value="1"/>
</dbReference>
<dbReference type="STRING" id="47427.A0A2H3CT58"/>
<dbReference type="GO" id="GO:0005737">
    <property type="term" value="C:cytoplasm"/>
    <property type="evidence" value="ECO:0007669"/>
    <property type="project" value="TreeGrafter"/>
</dbReference>
<evidence type="ECO:0000313" key="4">
    <source>
        <dbReference type="EMBL" id="PBK79937.1"/>
    </source>
</evidence>
<dbReference type="InterPro" id="IPR050452">
    <property type="entry name" value="Metacaspase"/>
</dbReference>
<proteinExistence type="inferred from homology"/>
<feature type="domain" description="Peptidase C14 caspase" evidence="3">
    <location>
        <begin position="151"/>
        <end position="417"/>
    </location>
</feature>
<gene>
    <name evidence="4" type="ORF">ARMGADRAFT_1021193</name>
</gene>
<dbReference type="Pfam" id="PF00656">
    <property type="entry name" value="Peptidase_C14"/>
    <property type="match status" value="1"/>
</dbReference>
<protein>
    <recommendedName>
        <fullName evidence="3">Peptidase C14 caspase domain-containing protein</fullName>
    </recommendedName>
</protein>
<reference evidence="5" key="1">
    <citation type="journal article" date="2017" name="Nat. Ecol. Evol.">
        <title>Genome expansion and lineage-specific genetic innovations in the forest pathogenic fungi Armillaria.</title>
        <authorList>
            <person name="Sipos G."/>
            <person name="Prasanna A.N."/>
            <person name="Walter M.C."/>
            <person name="O'Connor E."/>
            <person name="Balint B."/>
            <person name="Krizsan K."/>
            <person name="Kiss B."/>
            <person name="Hess J."/>
            <person name="Varga T."/>
            <person name="Slot J."/>
            <person name="Riley R."/>
            <person name="Boka B."/>
            <person name="Rigling D."/>
            <person name="Barry K."/>
            <person name="Lee J."/>
            <person name="Mihaltcheva S."/>
            <person name="LaButti K."/>
            <person name="Lipzen A."/>
            <person name="Waldron R."/>
            <person name="Moloney N.M."/>
            <person name="Sperisen C."/>
            <person name="Kredics L."/>
            <person name="Vagvoelgyi C."/>
            <person name="Patrignani A."/>
            <person name="Fitzpatrick D."/>
            <person name="Nagy I."/>
            <person name="Doyle S."/>
            <person name="Anderson J.B."/>
            <person name="Grigoriev I.V."/>
            <person name="Gueldener U."/>
            <person name="Muensterkoetter M."/>
            <person name="Nagy L.G."/>
        </authorList>
    </citation>
    <scope>NUCLEOTIDE SEQUENCE [LARGE SCALE GENOMIC DNA]</scope>
    <source>
        <strain evidence="5">Ar21-2</strain>
    </source>
</reference>
<accession>A0A2H3CT58</accession>
<dbReference type="GO" id="GO:0006508">
    <property type="term" value="P:proteolysis"/>
    <property type="evidence" value="ECO:0007669"/>
    <property type="project" value="InterPro"/>
</dbReference>
<dbReference type="EMBL" id="KZ293756">
    <property type="protein sequence ID" value="PBK79937.1"/>
    <property type="molecule type" value="Genomic_DNA"/>
</dbReference>
<feature type="region of interest" description="Disordered" evidence="2">
    <location>
        <begin position="68"/>
        <end position="89"/>
    </location>
</feature>
<dbReference type="AlphaFoldDB" id="A0A2H3CT58"/>
<keyword evidence="5" id="KW-1185">Reference proteome</keyword>
<dbReference type="InterPro" id="IPR011600">
    <property type="entry name" value="Pept_C14_caspase"/>
</dbReference>
<evidence type="ECO:0000256" key="2">
    <source>
        <dbReference type="SAM" id="MobiDB-lite"/>
    </source>
</evidence>
<comment type="similarity">
    <text evidence="1">Belongs to the peptidase C14B family.</text>
</comment>